<dbReference type="PANTHER" id="PTHR42978">
    <property type="entry name" value="QUORUM-QUENCHING LACTONASE YTNP-RELATED-RELATED"/>
    <property type="match status" value="1"/>
</dbReference>
<reference evidence="7 8" key="1">
    <citation type="submission" date="2024-03" db="EMBL/GenBank/DDBJ databases">
        <title>Community enrichment and isolation of bacterial strains for fucoidan degradation.</title>
        <authorList>
            <person name="Sichert A."/>
        </authorList>
    </citation>
    <scope>NUCLEOTIDE SEQUENCE [LARGE SCALE GENOMIC DNA]</scope>
    <source>
        <strain evidence="7 8">AS12</strain>
    </source>
</reference>
<dbReference type="EMBL" id="JBBMQS010000018">
    <property type="protein sequence ID" value="MEM5499767.1"/>
    <property type="molecule type" value="Genomic_DNA"/>
</dbReference>
<dbReference type="InterPro" id="IPR036866">
    <property type="entry name" value="RibonucZ/Hydroxyglut_hydro"/>
</dbReference>
<protein>
    <submittedName>
        <fullName evidence="7">MBL fold metallo-hydrolase</fullName>
    </submittedName>
</protein>
<keyword evidence="8" id="KW-1185">Reference proteome</keyword>
<dbReference type="InterPro" id="IPR051013">
    <property type="entry name" value="MBL_superfamily_lactonases"/>
</dbReference>
<evidence type="ECO:0000256" key="2">
    <source>
        <dbReference type="ARBA" id="ARBA00022723"/>
    </source>
</evidence>
<evidence type="ECO:0000256" key="4">
    <source>
        <dbReference type="ARBA" id="ARBA00022833"/>
    </source>
</evidence>
<dbReference type="PANTHER" id="PTHR42978:SF6">
    <property type="entry name" value="QUORUM-QUENCHING LACTONASE YTNP-RELATED"/>
    <property type="match status" value="1"/>
</dbReference>
<keyword evidence="5" id="KW-0732">Signal</keyword>
<proteinExistence type="inferred from homology"/>
<comment type="caution">
    <text evidence="7">The sequence shown here is derived from an EMBL/GenBank/DDBJ whole genome shotgun (WGS) entry which is preliminary data.</text>
</comment>
<dbReference type="RefSeq" id="WP_342882779.1">
    <property type="nucleotide sequence ID" value="NZ_JBBMQS010000018.1"/>
</dbReference>
<feature type="signal peptide" evidence="5">
    <location>
        <begin position="1"/>
        <end position="24"/>
    </location>
</feature>
<evidence type="ECO:0000256" key="1">
    <source>
        <dbReference type="ARBA" id="ARBA00007749"/>
    </source>
</evidence>
<evidence type="ECO:0000313" key="7">
    <source>
        <dbReference type="EMBL" id="MEM5499767.1"/>
    </source>
</evidence>
<dbReference type="InterPro" id="IPR001279">
    <property type="entry name" value="Metallo-B-lactamas"/>
</dbReference>
<dbReference type="Gene3D" id="3.60.15.10">
    <property type="entry name" value="Ribonuclease Z/Hydroxyacylglutathione hydrolase-like"/>
    <property type="match status" value="1"/>
</dbReference>
<dbReference type="SUPFAM" id="SSF56281">
    <property type="entry name" value="Metallo-hydrolase/oxidoreductase"/>
    <property type="match status" value="1"/>
</dbReference>
<name>A0ABU9T0X2_9ALTE</name>
<sequence>MKIVKFTRYLVLASSLLLPFSAFNQAVAQQDSIDKFAPGFYRTQLGQFDVIALSDGTVDLPMDKLLHQDSETTKQQLEESFLSVPTETSVNGYLIDTDGELVLIDTGAGNLFGPTLGNIIESLNAAGYSPSDVDHILITHLHPDHVGGLTKEGNRVFVNATVHANQRDLDFWLSDKEMSKAPEANKGFFQGAMASLNPYVKANKISAFNANEQIVKGINTDATHGHTPGHTSYIVQSDGEEMWVIGDLIHAGAVQFSHPQITIDFDSVPQQAKKQRERIFSHVAKSKALMAGAHLQFPGLGHLRETKSGFEWVSANYSRLR</sequence>
<dbReference type="SMART" id="SM00849">
    <property type="entry name" value="Lactamase_B"/>
    <property type="match status" value="1"/>
</dbReference>
<dbReference type="Proteomes" id="UP001461163">
    <property type="component" value="Unassembled WGS sequence"/>
</dbReference>
<keyword evidence="4" id="KW-0862">Zinc</keyword>
<evidence type="ECO:0000256" key="3">
    <source>
        <dbReference type="ARBA" id="ARBA00022801"/>
    </source>
</evidence>
<organism evidence="7 8">
    <name type="scientific">Paraglaciecola mesophila</name>
    <dbReference type="NCBI Taxonomy" id="197222"/>
    <lineage>
        <taxon>Bacteria</taxon>
        <taxon>Pseudomonadati</taxon>
        <taxon>Pseudomonadota</taxon>
        <taxon>Gammaproteobacteria</taxon>
        <taxon>Alteromonadales</taxon>
        <taxon>Alteromonadaceae</taxon>
        <taxon>Paraglaciecola</taxon>
    </lineage>
</organism>
<keyword evidence="2" id="KW-0479">Metal-binding</keyword>
<evidence type="ECO:0000259" key="6">
    <source>
        <dbReference type="SMART" id="SM00849"/>
    </source>
</evidence>
<keyword evidence="3" id="KW-0378">Hydrolase</keyword>
<dbReference type="Pfam" id="PF00753">
    <property type="entry name" value="Lactamase_B"/>
    <property type="match status" value="1"/>
</dbReference>
<evidence type="ECO:0000313" key="8">
    <source>
        <dbReference type="Proteomes" id="UP001461163"/>
    </source>
</evidence>
<feature type="domain" description="Metallo-beta-lactamase" evidence="6">
    <location>
        <begin position="89"/>
        <end position="294"/>
    </location>
</feature>
<gene>
    <name evidence="7" type="ORF">WNY77_20320</name>
</gene>
<accession>A0ABU9T0X2</accession>
<dbReference type="CDD" id="cd07720">
    <property type="entry name" value="OPHC2-like_MBL-fold"/>
    <property type="match status" value="1"/>
</dbReference>
<evidence type="ECO:0000256" key="5">
    <source>
        <dbReference type="SAM" id="SignalP"/>
    </source>
</evidence>
<feature type="chain" id="PRO_5046120663" evidence="5">
    <location>
        <begin position="25"/>
        <end position="321"/>
    </location>
</feature>
<comment type="similarity">
    <text evidence="1">Belongs to the metallo-beta-lactamase superfamily.</text>
</comment>